<dbReference type="OMA" id="SHTYGCR"/>
<dbReference type="VEuPathDB" id="FungiDB:MYCTH_2305032"/>
<feature type="region of interest" description="Disordered" evidence="4">
    <location>
        <begin position="1"/>
        <end position="69"/>
    </location>
</feature>
<dbReference type="InterPro" id="IPR033133">
    <property type="entry name" value="PUM-HD"/>
</dbReference>
<feature type="compositionally biased region" description="Low complexity" evidence="4">
    <location>
        <begin position="817"/>
        <end position="836"/>
    </location>
</feature>
<feature type="region of interest" description="Disordered" evidence="4">
    <location>
        <begin position="345"/>
        <end position="392"/>
    </location>
</feature>
<dbReference type="Pfam" id="PF00806">
    <property type="entry name" value="PUF"/>
    <property type="match status" value="8"/>
</dbReference>
<dbReference type="AlphaFoldDB" id="G2QBW5"/>
<feature type="repeat" description="Pumilio" evidence="3">
    <location>
        <begin position="565"/>
        <end position="600"/>
    </location>
</feature>
<sequence length="891" mass="96045">MAANSRRSRLTDYTGMPNGSHGSQQGLGDHNPQQGLGNTILSGLPPSRPWNNSTPGSFANTRPVATPRDAMNPFGTVGLGSAALTSVADLDTWGSSAYWNPAADTTQTRSLSGNTSPRSKSEASTNDTNGGLSRLFPGAPTMAQRAPVGSKPPATTTVDSSNGNFKYPLGFPGYAEEGDGEHFTNMERKFDNTFAPRAIGAPRQAHDPSLNAVGSGPSRKSISGLAGSDAPGQTNAFNLNDIYGSAAPGYHSHRPSLAGSTLSTHHNMGFDQSAERQNHAQLVESLGMMALDNAPNGSTNGLQDALPYDNGAQNFQFNPGSQSWENGQGYDNGYVKNTYANGSGLDKRGSITGRNSPAGSAYRAGGGLNSPRGFAATPQPSDAWSRPTSRDPRMPAELARRGLGDAFVQQPATSFFNNLFYQQNFSPIQAAYAQYGDPRTMGAYGLALPPYGLGLPGVPTRPMRDQAPGNSFRSALLHEFKHSPKSKRWELKDIWGHIVEFSGDQQASRFIQQKLETANSDERDQVFAEIEKNAIQLMKDVFGNYVMQKLFEYGDQVQKKVLASAMKGKVVDLSMQPYACRVVQKALEHVLVEQQTELVKELESDLLKVAKDQHGNHVIQQAIVLVPREHIDFIMTGFKGRVYELASHQFGCRVIQRILEHGTEADKAALMVELHNSAQSLVTDMYGNYVIQHVLEKGRPEDRAKMIGVVTPQLLMLSRHKNASNVVEKCIMLGTPEEQRAIRDKLMGEEPNSPLFQLMKDQFGNYVIQKLVKALQGQDRMVLVNKLASHLQSLRKSGATSKQIEAMERLVAESQVPASAAASNTPTPSSSAPTSPGLHVDVQSAAPTPNLTMDPNSPLSTPSSSPPFLNGEAVDHANGQPASKEAASHGS</sequence>
<feature type="repeat" description="Pumilio" evidence="3">
    <location>
        <begin position="681"/>
        <end position="708"/>
    </location>
</feature>
<dbReference type="InterPro" id="IPR016024">
    <property type="entry name" value="ARM-type_fold"/>
</dbReference>
<dbReference type="PANTHER" id="PTHR12537:SF12">
    <property type="entry name" value="MATERNAL PROTEIN PUMILIO"/>
    <property type="match status" value="1"/>
</dbReference>
<dbReference type="eggNOG" id="KOG1488">
    <property type="taxonomic scope" value="Eukaryota"/>
</dbReference>
<dbReference type="HOGENOM" id="CLU_004017_4_0_1"/>
<dbReference type="PROSITE" id="PS50303">
    <property type="entry name" value="PUM_HD"/>
    <property type="match status" value="1"/>
</dbReference>
<accession>G2QBW5</accession>
<feature type="compositionally biased region" description="Polar residues" evidence="4">
    <location>
        <begin position="20"/>
        <end position="41"/>
    </location>
</feature>
<evidence type="ECO:0000313" key="7">
    <source>
        <dbReference type="Proteomes" id="UP000007322"/>
    </source>
</evidence>
<protein>
    <recommendedName>
        <fullName evidence="5">PUM-HD domain-containing protein</fullName>
    </recommendedName>
</protein>
<keyword evidence="7" id="KW-1185">Reference proteome</keyword>
<organism evidence="6 7">
    <name type="scientific">Thermothelomyces thermophilus (strain ATCC 42464 / BCRC 31852 / DSM 1799)</name>
    <name type="common">Sporotrichum thermophile</name>
    <dbReference type="NCBI Taxonomy" id="573729"/>
    <lineage>
        <taxon>Eukaryota</taxon>
        <taxon>Fungi</taxon>
        <taxon>Dikarya</taxon>
        <taxon>Ascomycota</taxon>
        <taxon>Pezizomycotina</taxon>
        <taxon>Sordariomycetes</taxon>
        <taxon>Sordariomycetidae</taxon>
        <taxon>Sordariales</taxon>
        <taxon>Chaetomiaceae</taxon>
        <taxon>Thermothelomyces</taxon>
    </lineage>
</organism>
<feature type="repeat" description="Pumilio" evidence="3">
    <location>
        <begin position="490"/>
        <end position="528"/>
    </location>
</feature>
<dbReference type="SMART" id="SM00025">
    <property type="entry name" value="Pumilio"/>
    <property type="match status" value="8"/>
</dbReference>
<evidence type="ECO:0000256" key="3">
    <source>
        <dbReference type="PROSITE-ProRule" id="PRU00317"/>
    </source>
</evidence>
<dbReference type="PROSITE" id="PS50302">
    <property type="entry name" value="PUM"/>
    <property type="match status" value="7"/>
</dbReference>
<dbReference type="PANTHER" id="PTHR12537">
    <property type="entry name" value="RNA BINDING PROTEIN PUMILIO-RELATED"/>
    <property type="match status" value="1"/>
</dbReference>
<proteinExistence type="predicted"/>
<dbReference type="InterPro" id="IPR001313">
    <property type="entry name" value="Pumilio_RNA-bd_rpt"/>
</dbReference>
<dbReference type="GO" id="GO:0005737">
    <property type="term" value="C:cytoplasm"/>
    <property type="evidence" value="ECO:0007669"/>
    <property type="project" value="TreeGrafter"/>
</dbReference>
<dbReference type="InParanoid" id="G2QBW5"/>
<name>G2QBW5_THET4</name>
<dbReference type="InterPro" id="IPR033712">
    <property type="entry name" value="Pumilio_RNA-bd"/>
</dbReference>
<dbReference type="KEGG" id="mtm:MYCTH_2305032"/>
<dbReference type="OrthoDB" id="668540at2759"/>
<feature type="region of interest" description="Disordered" evidence="4">
    <location>
        <begin position="815"/>
        <end position="891"/>
    </location>
</feature>
<dbReference type="Gene3D" id="1.25.10.10">
    <property type="entry name" value="Leucine-rich Repeat Variant"/>
    <property type="match status" value="1"/>
</dbReference>
<gene>
    <name evidence="6" type="ORF">MYCTH_2305032</name>
</gene>
<evidence type="ECO:0000256" key="4">
    <source>
        <dbReference type="SAM" id="MobiDB-lite"/>
    </source>
</evidence>
<dbReference type="GO" id="GO:0003730">
    <property type="term" value="F:mRNA 3'-UTR binding"/>
    <property type="evidence" value="ECO:0007669"/>
    <property type="project" value="TreeGrafter"/>
</dbReference>
<feature type="repeat" description="Pumilio" evidence="3">
    <location>
        <begin position="637"/>
        <end position="673"/>
    </location>
</feature>
<evidence type="ECO:0000313" key="6">
    <source>
        <dbReference type="EMBL" id="AEO58047.1"/>
    </source>
</evidence>
<feature type="compositionally biased region" description="Polar residues" evidence="4">
    <location>
        <begin position="104"/>
        <end position="131"/>
    </location>
</feature>
<feature type="compositionally biased region" description="Polar residues" evidence="4">
    <location>
        <begin position="49"/>
        <end position="60"/>
    </location>
</feature>
<feature type="compositionally biased region" description="Polar residues" evidence="4">
    <location>
        <begin position="845"/>
        <end position="854"/>
    </location>
</feature>
<comment type="function">
    <text evidence="2">RNA-binding nucleolar protein required for pre-rRNA processing. Involved in production of 18S rRNA and assembly of small ribosomal subunit.</text>
</comment>
<feature type="domain" description="PUM-HD" evidence="5">
    <location>
        <begin position="472"/>
        <end position="811"/>
    </location>
</feature>
<dbReference type="GO" id="GO:0000288">
    <property type="term" value="P:nuclear-transcribed mRNA catabolic process, deadenylation-dependent decay"/>
    <property type="evidence" value="ECO:0007669"/>
    <property type="project" value="TreeGrafter"/>
</dbReference>
<dbReference type="GeneID" id="11507918"/>
<feature type="repeat" description="Pumilio" evidence="3">
    <location>
        <begin position="745"/>
        <end position="785"/>
    </location>
</feature>
<feature type="region of interest" description="Disordered" evidence="4">
    <location>
        <begin position="201"/>
        <end position="229"/>
    </location>
</feature>
<dbReference type="InterPro" id="IPR011989">
    <property type="entry name" value="ARM-like"/>
</dbReference>
<reference evidence="6 7" key="1">
    <citation type="journal article" date="2011" name="Nat. Biotechnol.">
        <title>Comparative genomic analysis of the thermophilic biomass-degrading fungi Myceliophthora thermophila and Thielavia terrestris.</title>
        <authorList>
            <person name="Berka R.M."/>
            <person name="Grigoriev I.V."/>
            <person name="Otillar R."/>
            <person name="Salamov A."/>
            <person name="Grimwood J."/>
            <person name="Reid I."/>
            <person name="Ishmael N."/>
            <person name="John T."/>
            <person name="Darmond C."/>
            <person name="Moisan M.-C."/>
            <person name="Henrissat B."/>
            <person name="Coutinho P.M."/>
            <person name="Lombard V."/>
            <person name="Natvig D.O."/>
            <person name="Lindquist E."/>
            <person name="Schmutz J."/>
            <person name="Lucas S."/>
            <person name="Harris P."/>
            <person name="Powlowski J."/>
            <person name="Bellemare A."/>
            <person name="Taylor D."/>
            <person name="Butler G."/>
            <person name="de Vries R.P."/>
            <person name="Allijn I.E."/>
            <person name="van den Brink J."/>
            <person name="Ushinsky S."/>
            <person name="Storms R."/>
            <person name="Powell A.J."/>
            <person name="Paulsen I.T."/>
            <person name="Elbourne L.D.H."/>
            <person name="Baker S.E."/>
            <person name="Magnuson J."/>
            <person name="LaBoissiere S."/>
            <person name="Clutterbuck A.J."/>
            <person name="Martinez D."/>
            <person name="Wogulis M."/>
            <person name="de Leon A.L."/>
            <person name="Rey M.W."/>
            <person name="Tsang A."/>
        </authorList>
    </citation>
    <scope>NUCLEOTIDE SEQUENCE [LARGE SCALE GENOMIC DNA]</scope>
    <source>
        <strain evidence="7">ATCC 42464 / BCRC 31852 / DSM 1799</strain>
    </source>
</reference>
<dbReference type="CDD" id="cd07920">
    <property type="entry name" value="Pumilio"/>
    <property type="match status" value="1"/>
</dbReference>
<evidence type="ECO:0000256" key="2">
    <source>
        <dbReference type="ARBA" id="ARBA00024893"/>
    </source>
</evidence>
<feature type="compositionally biased region" description="Low complexity" evidence="4">
    <location>
        <begin position="855"/>
        <end position="867"/>
    </location>
</feature>
<dbReference type="EMBL" id="CP003004">
    <property type="protein sequence ID" value="AEO58047.1"/>
    <property type="molecule type" value="Genomic_DNA"/>
</dbReference>
<keyword evidence="1" id="KW-0677">Repeat</keyword>
<dbReference type="STRING" id="573729.G2QBW5"/>
<dbReference type="RefSeq" id="XP_003663292.1">
    <property type="nucleotide sequence ID" value="XM_003663244.1"/>
</dbReference>
<feature type="region of interest" description="Disordered" evidence="4">
    <location>
        <begin position="104"/>
        <end position="163"/>
    </location>
</feature>
<evidence type="ECO:0000256" key="1">
    <source>
        <dbReference type="ARBA" id="ARBA00022737"/>
    </source>
</evidence>
<feature type="repeat" description="Pumilio" evidence="3">
    <location>
        <begin position="529"/>
        <end position="564"/>
    </location>
</feature>
<feature type="repeat" description="Pumilio" evidence="3">
    <location>
        <begin position="601"/>
        <end position="636"/>
    </location>
</feature>
<evidence type="ECO:0000259" key="5">
    <source>
        <dbReference type="PROSITE" id="PS50303"/>
    </source>
</evidence>
<feature type="compositionally biased region" description="Polar residues" evidence="4">
    <location>
        <begin position="153"/>
        <end position="163"/>
    </location>
</feature>
<dbReference type="Proteomes" id="UP000007322">
    <property type="component" value="Chromosome 3"/>
</dbReference>
<dbReference type="SUPFAM" id="SSF48371">
    <property type="entry name" value="ARM repeat"/>
    <property type="match status" value="1"/>
</dbReference>